<evidence type="ECO:0000256" key="6">
    <source>
        <dbReference type="ARBA" id="ARBA00023136"/>
    </source>
</evidence>
<keyword evidence="5" id="KW-0040">ANK repeat</keyword>
<dbReference type="EMBL" id="LT934114">
    <property type="protein sequence ID" value="VAH40016.1"/>
    <property type="molecule type" value="Genomic_DNA"/>
</dbReference>
<evidence type="ECO:0000256" key="5">
    <source>
        <dbReference type="ARBA" id="ARBA00023043"/>
    </source>
</evidence>
<evidence type="ECO:0000256" key="2">
    <source>
        <dbReference type="ARBA" id="ARBA00022692"/>
    </source>
</evidence>
<dbReference type="SUPFAM" id="SSF48403">
    <property type="entry name" value="Ankyrin repeat"/>
    <property type="match status" value="1"/>
</dbReference>
<dbReference type="Gramene" id="TRITD2Bv1G004830.3">
    <property type="protein sequence ID" value="TRITD2Bv1G004830.3"/>
    <property type="gene ID" value="TRITD2Bv1G004830"/>
</dbReference>
<feature type="transmembrane region" description="Helical" evidence="7">
    <location>
        <begin position="217"/>
        <end position="242"/>
    </location>
</feature>
<dbReference type="PANTHER" id="PTHR24186">
    <property type="entry name" value="PROTEIN PHOSPHATASE 1 REGULATORY SUBUNIT"/>
    <property type="match status" value="1"/>
</dbReference>
<dbReference type="Proteomes" id="UP000324705">
    <property type="component" value="Chromosome 2B"/>
</dbReference>
<keyword evidence="4 7" id="KW-1133">Transmembrane helix</keyword>
<evidence type="ECO:0000256" key="4">
    <source>
        <dbReference type="ARBA" id="ARBA00022989"/>
    </source>
</evidence>
<evidence type="ECO:0000259" key="8">
    <source>
        <dbReference type="Pfam" id="PF13962"/>
    </source>
</evidence>
<keyword evidence="10" id="KW-1185">Reference proteome</keyword>
<feature type="transmembrane region" description="Helical" evidence="7">
    <location>
        <begin position="287"/>
        <end position="306"/>
    </location>
</feature>
<feature type="domain" description="PGG" evidence="8">
    <location>
        <begin position="173"/>
        <end position="280"/>
    </location>
</feature>
<reference evidence="9 10" key="1">
    <citation type="submission" date="2017-09" db="EMBL/GenBank/DDBJ databases">
        <authorList>
            <consortium name="International Durum Wheat Genome Sequencing Consortium (IDWGSC)"/>
            <person name="Milanesi L."/>
        </authorList>
    </citation>
    <scope>NUCLEOTIDE SEQUENCE [LARGE SCALE GENOMIC DNA]</scope>
    <source>
        <strain evidence="10">cv. Svevo</strain>
    </source>
</reference>
<dbReference type="InterPro" id="IPR002110">
    <property type="entry name" value="Ankyrin_rpt"/>
</dbReference>
<evidence type="ECO:0000256" key="1">
    <source>
        <dbReference type="ARBA" id="ARBA00004141"/>
    </source>
</evidence>
<dbReference type="AlphaFoldDB" id="A0A9R1PAW1"/>
<dbReference type="GO" id="GO:0005886">
    <property type="term" value="C:plasma membrane"/>
    <property type="evidence" value="ECO:0007669"/>
    <property type="project" value="TreeGrafter"/>
</dbReference>
<dbReference type="Pfam" id="PF12796">
    <property type="entry name" value="Ank_2"/>
    <property type="match status" value="1"/>
</dbReference>
<dbReference type="InterPro" id="IPR026961">
    <property type="entry name" value="PGG_dom"/>
</dbReference>
<keyword evidence="2 7" id="KW-0812">Transmembrane</keyword>
<gene>
    <name evidence="9" type="ORF">TRITD_2Bv1G004830</name>
</gene>
<dbReference type="PANTHER" id="PTHR24186:SF54">
    <property type="entry name" value="PGG DOMAIN-CONTAINING PROTEIN"/>
    <property type="match status" value="1"/>
</dbReference>
<accession>A0A9R1PAW1</accession>
<evidence type="ECO:0000256" key="7">
    <source>
        <dbReference type="SAM" id="Phobius"/>
    </source>
</evidence>
<evidence type="ECO:0000313" key="9">
    <source>
        <dbReference type="EMBL" id="VAH40016.1"/>
    </source>
</evidence>
<comment type="subcellular location">
    <subcellularLocation>
        <location evidence="1">Membrane</location>
        <topology evidence="1">Multi-pass membrane protein</topology>
    </subcellularLocation>
</comment>
<organism evidence="9 10">
    <name type="scientific">Triticum turgidum subsp. durum</name>
    <name type="common">Durum wheat</name>
    <name type="synonym">Triticum durum</name>
    <dbReference type="NCBI Taxonomy" id="4567"/>
    <lineage>
        <taxon>Eukaryota</taxon>
        <taxon>Viridiplantae</taxon>
        <taxon>Streptophyta</taxon>
        <taxon>Embryophyta</taxon>
        <taxon>Tracheophyta</taxon>
        <taxon>Spermatophyta</taxon>
        <taxon>Magnoliopsida</taxon>
        <taxon>Liliopsida</taxon>
        <taxon>Poales</taxon>
        <taxon>Poaceae</taxon>
        <taxon>BOP clade</taxon>
        <taxon>Pooideae</taxon>
        <taxon>Triticodae</taxon>
        <taxon>Triticeae</taxon>
        <taxon>Triticinae</taxon>
        <taxon>Triticum</taxon>
    </lineage>
</organism>
<dbReference type="InterPro" id="IPR036770">
    <property type="entry name" value="Ankyrin_rpt-contain_sf"/>
</dbReference>
<name>A0A9R1PAW1_TRITD</name>
<proteinExistence type="predicted"/>
<keyword evidence="6 7" id="KW-0472">Membrane</keyword>
<keyword evidence="3" id="KW-0677">Repeat</keyword>
<protein>
    <recommendedName>
        <fullName evidence="8">PGG domain-containing protein</fullName>
    </recommendedName>
</protein>
<sequence>MLSIQQSEMGTQVAAHAGHVATARELLKHCPDAPCRGARVERWTCLHTSVYYGHLDFVKFVLATPQLGKLVNMQDNKGRTALHLAVENCDPKVVAALLSHKDTHTHVMNNNGTSPAWVLSGIMHRATTLNWNEVMMLMLRADPQSAPSAYNLHVHTTRLLTDASRMDAKSLTKTYTTNTSLVAILITTITFAAAFTLPGGYSSATGSEGLPIMSQKAAFKAFIISDTLAMCSSFVVAFICIVARWKDYEFLIYYRSFTRKLMWFAYVATTTAFSTGLYTVLAQRLHWLSISICVLVALLPILTKLLGEWPYLKIRFGLGRTFSSDLLDMV</sequence>
<dbReference type="Pfam" id="PF13962">
    <property type="entry name" value="PGG"/>
    <property type="match status" value="1"/>
</dbReference>
<feature type="transmembrane region" description="Helical" evidence="7">
    <location>
        <begin position="175"/>
        <end position="197"/>
    </location>
</feature>
<dbReference type="SMART" id="SM00248">
    <property type="entry name" value="ANK"/>
    <property type="match status" value="3"/>
</dbReference>
<feature type="transmembrane region" description="Helical" evidence="7">
    <location>
        <begin position="263"/>
        <end position="281"/>
    </location>
</feature>
<dbReference type="Gene3D" id="1.25.40.20">
    <property type="entry name" value="Ankyrin repeat-containing domain"/>
    <property type="match status" value="1"/>
</dbReference>
<evidence type="ECO:0000256" key="3">
    <source>
        <dbReference type="ARBA" id="ARBA00022737"/>
    </source>
</evidence>
<evidence type="ECO:0000313" key="10">
    <source>
        <dbReference type="Proteomes" id="UP000324705"/>
    </source>
</evidence>